<evidence type="ECO:0000259" key="7">
    <source>
        <dbReference type="PROSITE" id="PS50089"/>
    </source>
</evidence>
<feature type="compositionally biased region" description="Basic and acidic residues" evidence="5">
    <location>
        <begin position="1065"/>
        <end position="1075"/>
    </location>
</feature>
<feature type="compositionally biased region" description="Basic and acidic residues" evidence="5">
    <location>
        <begin position="1031"/>
        <end position="1041"/>
    </location>
</feature>
<reference evidence="9" key="1">
    <citation type="submission" date="2025-08" db="UniProtKB">
        <authorList>
            <consortium name="RefSeq"/>
        </authorList>
    </citation>
    <scope>IDENTIFICATION</scope>
    <source>
        <tissue evidence="9">Testes</tissue>
    </source>
</reference>
<evidence type="ECO:0000256" key="3">
    <source>
        <dbReference type="ARBA" id="ARBA00022833"/>
    </source>
</evidence>
<feature type="compositionally biased region" description="Basic and acidic residues" evidence="5">
    <location>
        <begin position="1588"/>
        <end position="1602"/>
    </location>
</feature>
<protein>
    <submittedName>
        <fullName evidence="9">Uncharacterized protein LOC102808707</fullName>
    </submittedName>
</protein>
<feature type="compositionally biased region" description="Basic and acidic residues" evidence="5">
    <location>
        <begin position="1482"/>
        <end position="1573"/>
    </location>
</feature>
<dbReference type="PANTHER" id="PTHR12618:SF20">
    <property type="entry name" value="PHD AND RING FINGER DOMAIN-CONTAINING PROTEIN 1"/>
    <property type="match status" value="1"/>
</dbReference>
<feature type="compositionally biased region" description="Acidic residues" evidence="5">
    <location>
        <begin position="78"/>
        <end position="167"/>
    </location>
</feature>
<dbReference type="GeneID" id="102808707"/>
<name>A0ABM0M4E5_SACKO</name>
<keyword evidence="1" id="KW-0479">Metal-binding</keyword>
<dbReference type="InterPro" id="IPR019786">
    <property type="entry name" value="Zinc_finger_PHD-type_CS"/>
</dbReference>
<evidence type="ECO:0000313" key="9">
    <source>
        <dbReference type="RefSeq" id="XP_006814886.1"/>
    </source>
</evidence>
<evidence type="ECO:0000256" key="1">
    <source>
        <dbReference type="ARBA" id="ARBA00022723"/>
    </source>
</evidence>
<evidence type="ECO:0000256" key="4">
    <source>
        <dbReference type="PROSITE-ProRule" id="PRU00175"/>
    </source>
</evidence>
<feature type="compositionally biased region" description="Acidic residues" evidence="5">
    <location>
        <begin position="826"/>
        <end position="840"/>
    </location>
</feature>
<gene>
    <name evidence="9" type="primary">LOC102808707</name>
</gene>
<feature type="region of interest" description="Disordered" evidence="5">
    <location>
        <begin position="2105"/>
        <end position="2127"/>
    </location>
</feature>
<dbReference type="SUPFAM" id="SSF57850">
    <property type="entry name" value="RING/U-box"/>
    <property type="match status" value="1"/>
</dbReference>
<feature type="compositionally biased region" description="Basic and acidic residues" evidence="5">
    <location>
        <begin position="33"/>
        <end position="44"/>
    </location>
</feature>
<organism evidence="8 9">
    <name type="scientific">Saccoglossus kowalevskii</name>
    <name type="common">Acorn worm</name>
    <dbReference type="NCBI Taxonomy" id="10224"/>
    <lineage>
        <taxon>Eukaryota</taxon>
        <taxon>Metazoa</taxon>
        <taxon>Hemichordata</taxon>
        <taxon>Enteropneusta</taxon>
        <taxon>Harrimaniidae</taxon>
        <taxon>Saccoglossus</taxon>
    </lineage>
</organism>
<dbReference type="InterPro" id="IPR057031">
    <property type="entry name" value="SFR19-like_C"/>
</dbReference>
<feature type="compositionally biased region" description="Basic and acidic residues" evidence="5">
    <location>
        <begin position="901"/>
        <end position="920"/>
    </location>
</feature>
<feature type="compositionally biased region" description="Basic and acidic residues" evidence="5">
    <location>
        <begin position="1352"/>
        <end position="1369"/>
    </location>
</feature>
<dbReference type="Gene3D" id="3.30.40.10">
    <property type="entry name" value="Zinc/RING finger domain, C3HC4 (zinc finger)"/>
    <property type="match status" value="2"/>
</dbReference>
<feature type="region of interest" description="Disordered" evidence="5">
    <location>
        <begin position="1657"/>
        <end position="1800"/>
    </location>
</feature>
<feature type="compositionally biased region" description="Basic and acidic residues" evidence="5">
    <location>
        <begin position="1672"/>
        <end position="1765"/>
    </location>
</feature>
<feature type="compositionally biased region" description="Low complexity" evidence="5">
    <location>
        <begin position="676"/>
        <end position="695"/>
    </location>
</feature>
<feature type="region of interest" description="Disordered" evidence="5">
    <location>
        <begin position="718"/>
        <end position="747"/>
    </location>
</feature>
<feature type="region of interest" description="Disordered" evidence="5">
    <location>
        <begin position="1338"/>
        <end position="1602"/>
    </location>
</feature>
<feature type="compositionally biased region" description="Basic residues" evidence="5">
    <location>
        <begin position="404"/>
        <end position="437"/>
    </location>
</feature>
<feature type="region of interest" description="Disordered" evidence="5">
    <location>
        <begin position="18"/>
        <end position="167"/>
    </location>
</feature>
<dbReference type="InterPro" id="IPR001965">
    <property type="entry name" value="Znf_PHD"/>
</dbReference>
<evidence type="ECO:0000313" key="8">
    <source>
        <dbReference type="Proteomes" id="UP000694865"/>
    </source>
</evidence>
<dbReference type="Pfam" id="PF13639">
    <property type="entry name" value="zf-RING_2"/>
    <property type="match status" value="1"/>
</dbReference>
<sequence length="2285" mass="258386">MAEKEEFIEQSELAIAADVEEQYTAPPRGKKRKIEEDAPFKSDSDSESEEESKKVNSGDSSAYVKKQKFEEENLVVASEEEDDSDNEDDDEGEDGDSDEDSDDKDEDDEEDDDDDEVIEGEEDCGEEEGDDVGEDIESDEEGSSEEEEEDVVDEEEEDDDAHECSNDEEEKCPVCLNSFDEQDVGTPESCDHTFCLECILEWSKNVNTCPVDRQIFRSILVRHSYHSDVVRTIAVDDHTQPENEDDDDGDDEPTYCEVCGRCDREDRLLLCDGCDAGYHCECLDPPLRNIPVEEWFCPECATDNTEELAVVISSDEDEIANLLDDQTPDLSLPRLRSQPTRVIARTRISERVRASIQRARERARRQDQNASTSRRGTAADDRLQSSTATAASSSASTPSTSRTPQRKTKPRKRTTTKKRKVKKRRKTTKKRKGKSKKSTTTTTGKTGTKKRRKRRKKRKTTKRKVTRSRKVKTAVPRTVRGRIANRLGLVKPKTGSTVPVVKVQRDRSLDYKRSEIGVSSLLLTGDDSFLDSFVEPTTSTGITRESAGARRVGKVLSRTALSSHRPIARPVRRHGEESAVPAVKAPVVPPVIDVLGGILQGQTLLHMSSSDITISRDGSLKPHMQKESFKKPTSRVNQHIKHDTQDFTIADNKPCDSVDDPSGNEPESTQGHVDSSDNQSSNNNKNINNSIVSNSNWSASTSQNIESCSVLQTHNKDSGDFSISEGTDKCSMHSKDSAEKKTKSSEDELKQSILAGMQAMDNSVQETFEMLNWDTDTVQSKDNHEGMNIQAVFKDVSSGEEEDTGKKELICDKNEFNDKSLKILDNDENDSNANENDSDNANELMSENRVDNIEKQSDTSKNDFDISNELINNSDDQFDNAEKDSKASENELGNSDGELDNYDKESERKENELDHNDRNELCNSDNGLDNDEKDYSAFVMESDEEHSLIMDIRSDVSEQEASNRDETPDPELAFDDENNKNDVENAEDKNIVSLGDVDQHRDDHGSTDNENSDDNAVGNMEEENIVCLSDVDQHRDDHGSTDNENSDDNAVGNMEEENIVSLGDVDQHRDDHGSTDNENSDDNAVGNMEEENIVSLSDVDQHRDDHGSTDNENSDDNAVGNMEEENIVSLSDVDQHRDDHGSTDNENSDDNAVGNMEEENIVSLGDVHQHRDESGSTDNENADDNSVKDVGIENVVGLGDVDLHRNNHKNFDNGADAVENNEEENLVSLGDVDQHRDDYGSTDNENAEGPEDFQMPSDMEDMVAISEVGESSNECQLGEEEEDVLETGGADVNDRVEDPEQKDFEKNAALDGKEEGEMEDDGDVRWVITKTTDVVTGIKETTGDDTEEGEIIETRHDKSRYRGRERTQDSRIVQLNRKRNSESFGADNTIHDADSPNYRQWELSTNPKIPICELPRIPRIKGNASVNRAKSRDSDKNKSKSAKKSKKDKDKPKERKEKKKVDKKKKSGEKSSDKKDKRDKRPRSESSDRFKRRKSDDYSKEKSASWRNDHGDKIYRKVERTERDITISVRNTDRRDKVRRELTPAEKFRERRRDEDRSISRGRQRSRERDRKISKASPLHESPMRSSSLERYRKDRWRGDNRGQESVRYWDEKFKEREWDRYKVQHGDVWRVDRTLMWGEGRREVFFHKEPERLRFETTQDSMRRKSPPLHSDGREERYRRKGNVLKDRRGDVKETEQWKESESKPKLHVEAKLEVKYSLNRKDAKKAEFKTEKNRDHRKGDKEKERPKENIKQDQENKNVETVKVKHRSGKKEKEMKFDNIETKPKGVNMPNVEKRENGVKRTVELEGLKLIEPSEPCEKNVKKQRTSSCSEAADEAGRLDIVNDWLTSHVIAKDVSPMLEQSKSNVKSLPHNNDSKSDDQSSSDAAVKKPKQTSSTDQNQEKKETVYDPFEPTRTPSPLVHANSMTKNVFELPSQTGPQQNVAACVPPLVPSDVNALNFVGVRPPPPHQPLAPRMGLRPNIQQILANTGVPLNLQHIVRMPVPRPGIRPLLNFSGNMSNPLMNQVRLLNLLPALVSQKNQLGNQFMQQRQQQQNADQFRPQQSTNIGSAFVGSYGSVPPQQTSATSILPSHHIVKQTNTLINSPKGKAKMTPPPPTATRPASPPAESIETVDMEIDMSPDSDEGKLEVMPSIEEDVESSAVELYNKGSRERYLQKLQHQERVVEEVKLAIKPFYQKKLIDKNDYKTILRKAVNKICHSKSGVINPVKVRNLVEGYVKKYQGKKLPDQTKMKFSGSCSSSSSNIGTKVKNNSGHHPRTSRTDHR</sequence>
<feature type="compositionally biased region" description="Basic and acidic residues" evidence="5">
    <location>
        <begin position="354"/>
        <end position="367"/>
    </location>
</feature>
<feature type="compositionally biased region" description="Pro residues" evidence="5">
    <location>
        <begin position="2113"/>
        <end position="2125"/>
    </location>
</feature>
<feature type="compositionally biased region" description="Basic and acidic residues" evidence="5">
    <location>
        <begin position="846"/>
        <end position="864"/>
    </location>
</feature>
<dbReference type="SMART" id="SM00249">
    <property type="entry name" value="PHD"/>
    <property type="match status" value="1"/>
</dbReference>
<dbReference type="SUPFAM" id="SSF57903">
    <property type="entry name" value="FYVE/PHD zinc finger"/>
    <property type="match status" value="1"/>
</dbReference>
<feature type="compositionally biased region" description="Low complexity" evidence="5">
    <location>
        <begin position="385"/>
        <end position="401"/>
    </location>
</feature>
<keyword evidence="8" id="KW-1185">Reference proteome</keyword>
<dbReference type="PROSITE" id="PS01359">
    <property type="entry name" value="ZF_PHD_1"/>
    <property type="match status" value="1"/>
</dbReference>
<evidence type="ECO:0000256" key="5">
    <source>
        <dbReference type="SAM" id="MobiDB-lite"/>
    </source>
</evidence>
<feature type="compositionally biased region" description="Basic and acidic residues" evidence="5">
    <location>
        <begin position="945"/>
        <end position="967"/>
    </location>
</feature>
<evidence type="ECO:0000259" key="6">
    <source>
        <dbReference type="PROSITE" id="PS50016"/>
    </source>
</evidence>
<feature type="compositionally biased region" description="Basic and acidic residues" evidence="5">
    <location>
        <begin position="1773"/>
        <end position="1786"/>
    </location>
</feature>
<dbReference type="InterPro" id="IPR001841">
    <property type="entry name" value="Znf_RING"/>
</dbReference>
<feature type="compositionally biased region" description="Basic and acidic residues" evidence="5">
    <location>
        <begin position="997"/>
        <end position="1007"/>
    </location>
</feature>
<dbReference type="PROSITE" id="PS50016">
    <property type="entry name" value="ZF_PHD_2"/>
    <property type="match status" value="1"/>
</dbReference>
<dbReference type="Proteomes" id="UP000694865">
    <property type="component" value="Unplaced"/>
</dbReference>
<dbReference type="PANTHER" id="PTHR12618">
    <property type="entry name" value="PHD AND RING FINGER DOMAIN-CONTAINING PROTEIN 1"/>
    <property type="match status" value="1"/>
</dbReference>
<dbReference type="RefSeq" id="XP_006814886.1">
    <property type="nucleotide sequence ID" value="XM_006814823.1"/>
</dbReference>
<feature type="compositionally biased region" description="Basic and acidic residues" evidence="5">
    <location>
        <begin position="1292"/>
        <end position="1315"/>
    </location>
</feature>
<feature type="compositionally biased region" description="Basic residues" evidence="5">
    <location>
        <begin position="1456"/>
        <end position="1467"/>
    </location>
</feature>
<feature type="compositionally biased region" description="Polar residues" evidence="5">
    <location>
        <begin position="1861"/>
        <end position="1874"/>
    </location>
</feature>
<feature type="domain" description="PHD-type" evidence="6">
    <location>
        <begin position="253"/>
        <end position="303"/>
    </location>
</feature>
<keyword evidence="3" id="KW-0862">Zinc</keyword>
<dbReference type="CDD" id="cd16635">
    <property type="entry name" value="mRING-HC-C3HC3D_PHRF1"/>
    <property type="match status" value="1"/>
</dbReference>
<feature type="region of interest" description="Disordered" evidence="5">
    <location>
        <begin position="1859"/>
        <end position="1921"/>
    </location>
</feature>
<dbReference type="PROSITE" id="PS00518">
    <property type="entry name" value="ZF_RING_1"/>
    <property type="match status" value="1"/>
</dbReference>
<feature type="region of interest" description="Disordered" evidence="5">
    <location>
        <begin position="2249"/>
        <end position="2285"/>
    </location>
</feature>
<feature type="compositionally biased region" description="Basic and acidic residues" evidence="5">
    <location>
        <begin position="618"/>
        <end position="630"/>
    </location>
</feature>
<dbReference type="PROSITE" id="PS50089">
    <property type="entry name" value="ZF_RING_2"/>
    <property type="match status" value="1"/>
</dbReference>
<feature type="compositionally biased region" description="Basic and acidic residues" evidence="5">
    <location>
        <begin position="1133"/>
        <end position="1143"/>
    </location>
</feature>
<feature type="region of interest" description="Disordered" evidence="5">
    <location>
        <begin position="354"/>
        <end position="473"/>
    </location>
</feature>
<keyword evidence="2 4" id="KW-0863">Zinc-finger</keyword>
<dbReference type="CDD" id="cd15536">
    <property type="entry name" value="PHD_PHRF1"/>
    <property type="match status" value="1"/>
</dbReference>
<feature type="region of interest" description="Disordered" evidence="5">
    <location>
        <begin position="1269"/>
        <end position="1323"/>
    </location>
</feature>
<dbReference type="SMART" id="SM00184">
    <property type="entry name" value="RING"/>
    <property type="match status" value="2"/>
</dbReference>
<accession>A0ABM0M4E5</accession>
<dbReference type="InterPro" id="IPR013083">
    <property type="entry name" value="Znf_RING/FYVE/PHD"/>
</dbReference>
<dbReference type="InterPro" id="IPR011011">
    <property type="entry name" value="Znf_FYVE_PHD"/>
</dbReference>
<proteinExistence type="predicted"/>
<dbReference type="Pfam" id="PF00628">
    <property type="entry name" value="PHD"/>
    <property type="match status" value="1"/>
</dbReference>
<dbReference type="InterPro" id="IPR019787">
    <property type="entry name" value="Znf_PHD-finger"/>
</dbReference>
<feature type="compositionally biased region" description="Basic residues" evidence="5">
    <location>
        <begin position="447"/>
        <end position="472"/>
    </location>
</feature>
<feature type="compositionally biased region" description="Basic and acidic residues" evidence="5">
    <location>
        <begin position="977"/>
        <end position="990"/>
    </location>
</feature>
<feature type="region of interest" description="Disordered" evidence="5">
    <location>
        <begin position="822"/>
        <end position="1255"/>
    </location>
</feature>
<dbReference type="Pfam" id="PF23030">
    <property type="entry name" value="SCAF11-like_C"/>
    <property type="match status" value="1"/>
</dbReference>
<feature type="compositionally biased region" description="Basic and acidic residues" evidence="5">
    <location>
        <begin position="880"/>
        <end position="889"/>
    </location>
</feature>
<dbReference type="InterPro" id="IPR017907">
    <property type="entry name" value="Znf_RING_CS"/>
</dbReference>
<feature type="domain" description="RING-type" evidence="7">
    <location>
        <begin position="172"/>
        <end position="213"/>
    </location>
</feature>
<evidence type="ECO:0000256" key="2">
    <source>
        <dbReference type="ARBA" id="ARBA00022771"/>
    </source>
</evidence>
<feature type="region of interest" description="Disordered" evidence="5">
    <location>
        <begin position="615"/>
        <end position="695"/>
    </location>
</feature>
<feature type="compositionally biased region" description="Basic and acidic residues" evidence="5">
    <location>
        <begin position="726"/>
        <end position="747"/>
    </location>
</feature>
<feature type="compositionally biased region" description="Basic and acidic residues" evidence="5">
    <location>
        <begin position="1201"/>
        <end position="1211"/>
    </location>
</feature>
<dbReference type="InterPro" id="IPR047157">
    <property type="entry name" value="PHRF1/Atg35"/>
</dbReference>
<feature type="compositionally biased region" description="Basic and acidic residues" evidence="5">
    <location>
        <begin position="1099"/>
        <end position="1109"/>
    </location>
</feature>